<dbReference type="InterPro" id="IPR039355">
    <property type="entry name" value="Transcription_factor_GATA"/>
</dbReference>
<feature type="region of interest" description="Disordered" evidence="9">
    <location>
        <begin position="1"/>
        <end position="55"/>
    </location>
</feature>
<keyword evidence="5" id="KW-0805">Transcription regulation</keyword>
<dbReference type="InterPro" id="IPR013088">
    <property type="entry name" value="Znf_NHR/GATA"/>
</dbReference>
<keyword evidence="2" id="KW-0479">Metal-binding</keyword>
<comment type="subcellular location">
    <subcellularLocation>
        <location evidence="1">Nucleus</location>
    </subcellularLocation>
</comment>
<keyword evidence="6" id="KW-0804">Transcription</keyword>
<evidence type="ECO:0000256" key="3">
    <source>
        <dbReference type="ARBA" id="ARBA00022771"/>
    </source>
</evidence>
<name>A0ABM1TJM6_LIMPO</name>
<evidence type="ECO:0000256" key="6">
    <source>
        <dbReference type="ARBA" id="ARBA00023163"/>
    </source>
</evidence>
<feature type="compositionally biased region" description="Basic and acidic residues" evidence="9">
    <location>
        <begin position="15"/>
        <end position="26"/>
    </location>
</feature>
<protein>
    <submittedName>
        <fullName evidence="12">Transcriptional regulatory protein GAT1-like</fullName>
    </submittedName>
</protein>
<sequence length="594" mass="66896">MTETDKKNISSNGHNRIEEEKQRTDPQELELFEAQTETESPREHYRRKKPNSEENIFQNVQNVDLLDNTQSGKDIVQSHQETNNQLTQTSYHKLTETFNKDFHEETESLRSLITQNNQRTANNISQNFYHYTTSASNVNSNSYFNSENFGDDISPTVSPTFSTLNLNSNNINVQELPDHNSRTQDNPMRQFEYSNHQPDDNIYQLSVGHLTPNGTILSLLDHSQALGTGSSNLMLLNNYLAGPSTRESYQSFRGTPVLDVTESYQTFRGTPVLDVNEISLTSLGSAEFSALANNQTPFPSSQLVSQPISIDGGTRFYQQEELFQSPPNTMPQFQVDSGNPSNQHFLTETHPTYNLLMLCKDNAGREGSSNCQNVGQQTRKTNNPKKSSCGRQSDQLCSNCQTITTTLWRRDKEGNVVCNACGLYYNLHKRNRPMSMKKDTVQKRNRKPRSRTIQKNGRTPSLNINKNDYSEGNMQELSSNKESEIYNISRPIINASTVDIFQSSPTQFGVVTTIEPISSSSNGQKKEAGSIPISERDLHSPMVPSSITLTSQMDVLTALDPPSNYTFGQPIVDNHEVILHSKMTDRLARGSDLF</sequence>
<keyword evidence="3 8" id="KW-0863">Zinc-finger</keyword>
<dbReference type="Pfam" id="PF00320">
    <property type="entry name" value="GATA"/>
    <property type="match status" value="1"/>
</dbReference>
<dbReference type="Proteomes" id="UP000694941">
    <property type="component" value="Unplaced"/>
</dbReference>
<dbReference type="Gene3D" id="3.30.50.10">
    <property type="entry name" value="Erythroid Transcription Factor GATA-1, subunit A"/>
    <property type="match status" value="1"/>
</dbReference>
<dbReference type="GeneID" id="111088948"/>
<keyword evidence="4" id="KW-0862">Zinc</keyword>
<dbReference type="CDD" id="cd00202">
    <property type="entry name" value="ZnF_GATA"/>
    <property type="match status" value="1"/>
</dbReference>
<evidence type="ECO:0000313" key="11">
    <source>
        <dbReference type="Proteomes" id="UP000694941"/>
    </source>
</evidence>
<dbReference type="PROSITE" id="PS00344">
    <property type="entry name" value="GATA_ZN_FINGER_1"/>
    <property type="match status" value="1"/>
</dbReference>
<dbReference type="InterPro" id="IPR000679">
    <property type="entry name" value="Znf_GATA"/>
</dbReference>
<evidence type="ECO:0000256" key="5">
    <source>
        <dbReference type="ARBA" id="ARBA00023015"/>
    </source>
</evidence>
<reference evidence="12" key="1">
    <citation type="submission" date="2025-08" db="UniProtKB">
        <authorList>
            <consortium name="RefSeq"/>
        </authorList>
    </citation>
    <scope>IDENTIFICATION</scope>
    <source>
        <tissue evidence="12">Muscle</tissue>
    </source>
</reference>
<feature type="region of interest" description="Disordered" evidence="9">
    <location>
        <begin position="367"/>
        <end position="391"/>
    </location>
</feature>
<feature type="compositionally biased region" description="Basic residues" evidence="9">
    <location>
        <begin position="443"/>
        <end position="452"/>
    </location>
</feature>
<evidence type="ECO:0000256" key="8">
    <source>
        <dbReference type="PROSITE-ProRule" id="PRU00094"/>
    </source>
</evidence>
<evidence type="ECO:0000259" key="10">
    <source>
        <dbReference type="PROSITE" id="PS50114"/>
    </source>
</evidence>
<dbReference type="PROSITE" id="PS50114">
    <property type="entry name" value="GATA_ZN_FINGER_2"/>
    <property type="match status" value="1"/>
</dbReference>
<dbReference type="SMART" id="SM00401">
    <property type="entry name" value="ZnF_GATA"/>
    <property type="match status" value="1"/>
</dbReference>
<organism evidence="11 12">
    <name type="scientific">Limulus polyphemus</name>
    <name type="common">Atlantic horseshoe crab</name>
    <dbReference type="NCBI Taxonomy" id="6850"/>
    <lineage>
        <taxon>Eukaryota</taxon>
        <taxon>Metazoa</taxon>
        <taxon>Ecdysozoa</taxon>
        <taxon>Arthropoda</taxon>
        <taxon>Chelicerata</taxon>
        <taxon>Merostomata</taxon>
        <taxon>Xiphosura</taxon>
        <taxon>Limulidae</taxon>
        <taxon>Limulus</taxon>
    </lineage>
</organism>
<evidence type="ECO:0000256" key="4">
    <source>
        <dbReference type="ARBA" id="ARBA00022833"/>
    </source>
</evidence>
<evidence type="ECO:0000256" key="7">
    <source>
        <dbReference type="ARBA" id="ARBA00023242"/>
    </source>
</evidence>
<dbReference type="PANTHER" id="PTHR10071:SF281">
    <property type="entry name" value="BOX A-BINDING FACTOR-RELATED"/>
    <property type="match status" value="1"/>
</dbReference>
<gene>
    <name evidence="12" type="primary">LOC111088948</name>
</gene>
<keyword evidence="7" id="KW-0539">Nucleus</keyword>
<feature type="domain" description="GATA-type" evidence="10">
    <location>
        <begin position="391"/>
        <end position="444"/>
    </location>
</feature>
<feature type="compositionally biased region" description="Polar residues" evidence="9">
    <location>
        <begin position="453"/>
        <end position="473"/>
    </location>
</feature>
<evidence type="ECO:0000256" key="2">
    <source>
        <dbReference type="ARBA" id="ARBA00022723"/>
    </source>
</evidence>
<dbReference type="PRINTS" id="PR00619">
    <property type="entry name" value="GATAZNFINGER"/>
</dbReference>
<evidence type="ECO:0000256" key="9">
    <source>
        <dbReference type="SAM" id="MobiDB-lite"/>
    </source>
</evidence>
<evidence type="ECO:0000256" key="1">
    <source>
        <dbReference type="ARBA" id="ARBA00004123"/>
    </source>
</evidence>
<keyword evidence="11" id="KW-1185">Reference proteome</keyword>
<proteinExistence type="predicted"/>
<accession>A0ABM1TJM6</accession>
<dbReference type="SUPFAM" id="SSF57716">
    <property type="entry name" value="Glucocorticoid receptor-like (DNA-binding domain)"/>
    <property type="match status" value="1"/>
</dbReference>
<evidence type="ECO:0000313" key="12">
    <source>
        <dbReference type="RefSeq" id="XP_022256082.1"/>
    </source>
</evidence>
<feature type="region of interest" description="Disordered" evidence="9">
    <location>
        <begin position="436"/>
        <end position="473"/>
    </location>
</feature>
<dbReference type="PANTHER" id="PTHR10071">
    <property type="entry name" value="TRANSCRIPTION FACTOR GATA FAMILY MEMBER"/>
    <property type="match status" value="1"/>
</dbReference>
<dbReference type="RefSeq" id="XP_022256082.1">
    <property type="nucleotide sequence ID" value="XM_022400374.1"/>
</dbReference>